<sequence>MTASPQATILRNDQALSTESNRSSQPLLEQISSSKETNDENNDVIVDADPIDTVKDFVLVVPRKLTKHAQEILYLRKAIPMSWHLEGRFGSRTFRVDDLHMGIPVLDKVLFFETVDRFPDLREFIGLPDVMLRHQKFVEPPKHRTKEMPCIDARHHPERAPEGFDLDVALEEARKISLHPTRSKPLFTYAELFAGMGGFGVALDALGGRCIFCSEIEKHLREVYHHNFVTIPNRAMAAASDHIDVPIHGDICKVPDSAFPISLDLLVAGFPCQPFSALGEQPGFDCPKSGNLFLEIVRCLRVSKPKAFLLENVPGLLTMAETYTTIIKALEAVGYDVSTEVVAARGLTATGRKRLFFVGLRRQRDAEQPELTHCSAHNGHREYQFPFIPDLKLKSRDVIDYDELTEEEMDILRLGEETFQQLLDSGRWRTSSLAWPNKILETMTSHYGNAVGRGESQLVPCRAPLNPRRFSVRECSRIMGFPASYEFMPPYHLQTPMGYCKMIYRMVGNAVCPPLVAALAGSVLDCTDIELPQSPDGTNDWVVRGRLVAIALAKAATRAQPAPVPRGCLTPIEYSYYS</sequence>
<dbReference type="Pfam" id="PF00145">
    <property type="entry name" value="DNA_methylase"/>
    <property type="match status" value="1"/>
</dbReference>
<dbReference type="GO" id="GO:0005634">
    <property type="term" value="C:nucleus"/>
    <property type="evidence" value="ECO:0007669"/>
    <property type="project" value="TreeGrafter"/>
</dbReference>
<dbReference type="PROSITE" id="PS00095">
    <property type="entry name" value="C5_MTASE_2"/>
    <property type="match status" value="1"/>
</dbReference>
<dbReference type="InterPro" id="IPR018117">
    <property type="entry name" value="C5_DNA_meth_AS"/>
</dbReference>
<dbReference type="EC" id="2.1.1.37" evidence="1"/>
<dbReference type="InterPro" id="IPR001525">
    <property type="entry name" value="C5_MeTfrase"/>
</dbReference>
<organism evidence="7 8">
    <name type="scientific">Nitzschia inconspicua</name>
    <dbReference type="NCBI Taxonomy" id="303405"/>
    <lineage>
        <taxon>Eukaryota</taxon>
        <taxon>Sar</taxon>
        <taxon>Stramenopiles</taxon>
        <taxon>Ochrophyta</taxon>
        <taxon>Bacillariophyta</taxon>
        <taxon>Bacillariophyceae</taxon>
        <taxon>Bacillariophycidae</taxon>
        <taxon>Bacillariales</taxon>
        <taxon>Bacillariaceae</taxon>
        <taxon>Nitzschia</taxon>
    </lineage>
</organism>
<dbReference type="Proteomes" id="UP000693970">
    <property type="component" value="Unassembled WGS sequence"/>
</dbReference>
<feature type="region of interest" description="Disordered" evidence="6">
    <location>
        <begin position="14"/>
        <end position="43"/>
    </location>
</feature>
<keyword evidence="8" id="KW-1185">Reference proteome</keyword>
<dbReference type="EMBL" id="JAGRRH010000003">
    <property type="protein sequence ID" value="KAG7372209.1"/>
    <property type="molecule type" value="Genomic_DNA"/>
</dbReference>
<feature type="compositionally biased region" description="Polar residues" evidence="6">
    <location>
        <begin position="14"/>
        <end position="35"/>
    </location>
</feature>
<feature type="active site" evidence="5">
    <location>
        <position position="272"/>
    </location>
</feature>
<evidence type="ECO:0000256" key="5">
    <source>
        <dbReference type="PROSITE-ProRule" id="PRU01016"/>
    </source>
</evidence>
<dbReference type="PROSITE" id="PS51679">
    <property type="entry name" value="SAM_MT_C5"/>
    <property type="match status" value="1"/>
</dbReference>
<accession>A0A9K3Q8L7</accession>
<proteinExistence type="inferred from homology"/>
<comment type="caution">
    <text evidence="7">The sequence shown here is derived from an EMBL/GenBank/DDBJ whole genome shotgun (WGS) entry which is preliminary data.</text>
</comment>
<evidence type="ECO:0000313" key="8">
    <source>
        <dbReference type="Proteomes" id="UP000693970"/>
    </source>
</evidence>
<dbReference type="GO" id="GO:0003677">
    <property type="term" value="F:DNA binding"/>
    <property type="evidence" value="ECO:0007669"/>
    <property type="project" value="TreeGrafter"/>
</dbReference>
<evidence type="ECO:0000313" key="7">
    <source>
        <dbReference type="EMBL" id="KAG7372209.1"/>
    </source>
</evidence>
<dbReference type="NCBIfam" id="TIGR00675">
    <property type="entry name" value="dcm"/>
    <property type="match status" value="1"/>
</dbReference>
<keyword evidence="2 5" id="KW-0489">Methyltransferase</keyword>
<reference evidence="7" key="2">
    <citation type="submission" date="2021-04" db="EMBL/GenBank/DDBJ databases">
        <authorList>
            <person name="Podell S."/>
        </authorList>
    </citation>
    <scope>NUCLEOTIDE SEQUENCE</scope>
    <source>
        <strain evidence="7">Hildebrandi</strain>
    </source>
</reference>
<dbReference type="AlphaFoldDB" id="A0A9K3Q8L7"/>
<keyword evidence="3 5" id="KW-0808">Transferase</keyword>
<dbReference type="InterPro" id="IPR031303">
    <property type="entry name" value="C5_meth_CS"/>
</dbReference>
<dbReference type="PANTHER" id="PTHR10629">
    <property type="entry name" value="CYTOSINE-SPECIFIC METHYLTRANSFERASE"/>
    <property type="match status" value="1"/>
</dbReference>
<protein>
    <recommendedName>
        <fullName evidence="1">DNA (cytosine-5-)-methyltransferase</fullName>
        <ecNumber evidence="1">2.1.1.37</ecNumber>
    </recommendedName>
</protein>
<dbReference type="PANTHER" id="PTHR10629:SF52">
    <property type="entry name" value="DNA (CYTOSINE-5)-METHYLTRANSFERASE 1"/>
    <property type="match status" value="1"/>
</dbReference>
<name>A0A9K3Q8L7_9STRA</name>
<evidence type="ECO:0000256" key="6">
    <source>
        <dbReference type="SAM" id="MobiDB-lite"/>
    </source>
</evidence>
<keyword evidence="4 5" id="KW-0949">S-adenosyl-L-methionine</keyword>
<reference evidence="7" key="1">
    <citation type="journal article" date="2021" name="Sci. Rep.">
        <title>Diploid genomic architecture of Nitzschia inconspicua, an elite biomass production diatom.</title>
        <authorList>
            <person name="Oliver A."/>
            <person name="Podell S."/>
            <person name="Pinowska A."/>
            <person name="Traller J.C."/>
            <person name="Smith S.R."/>
            <person name="McClure R."/>
            <person name="Beliaev A."/>
            <person name="Bohutskyi P."/>
            <person name="Hill E.A."/>
            <person name="Rabines A."/>
            <person name="Zheng H."/>
            <person name="Allen L.Z."/>
            <person name="Kuo A."/>
            <person name="Grigoriev I.V."/>
            <person name="Allen A.E."/>
            <person name="Hazlebeck D."/>
            <person name="Allen E.E."/>
        </authorList>
    </citation>
    <scope>NUCLEOTIDE SEQUENCE</scope>
    <source>
        <strain evidence="7">Hildebrandi</strain>
    </source>
</reference>
<evidence type="ECO:0000256" key="2">
    <source>
        <dbReference type="ARBA" id="ARBA00022603"/>
    </source>
</evidence>
<evidence type="ECO:0000256" key="4">
    <source>
        <dbReference type="ARBA" id="ARBA00022691"/>
    </source>
</evidence>
<dbReference type="InterPro" id="IPR050390">
    <property type="entry name" value="C5-Methyltransferase"/>
</dbReference>
<dbReference type="PROSITE" id="PS00094">
    <property type="entry name" value="C5_MTASE_1"/>
    <property type="match status" value="1"/>
</dbReference>
<dbReference type="GO" id="GO:0032259">
    <property type="term" value="P:methylation"/>
    <property type="evidence" value="ECO:0007669"/>
    <property type="project" value="UniProtKB-KW"/>
</dbReference>
<comment type="similarity">
    <text evidence="5">Belongs to the class I-like SAM-binding methyltransferase superfamily. C5-methyltransferase family.</text>
</comment>
<dbReference type="GO" id="GO:0044027">
    <property type="term" value="P:negative regulation of gene expression via chromosomal CpG island methylation"/>
    <property type="evidence" value="ECO:0007669"/>
    <property type="project" value="TreeGrafter"/>
</dbReference>
<evidence type="ECO:0000256" key="1">
    <source>
        <dbReference type="ARBA" id="ARBA00011975"/>
    </source>
</evidence>
<dbReference type="GO" id="GO:0003886">
    <property type="term" value="F:DNA (cytosine-5-)-methyltransferase activity"/>
    <property type="evidence" value="ECO:0007669"/>
    <property type="project" value="UniProtKB-EC"/>
</dbReference>
<gene>
    <name evidence="7" type="ORF">IV203_018352</name>
</gene>
<dbReference type="OrthoDB" id="41255at2759"/>
<evidence type="ECO:0000256" key="3">
    <source>
        <dbReference type="ARBA" id="ARBA00022679"/>
    </source>
</evidence>